<organism evidence="1 2">
    <name type="scientific">Enterococcus phage phiSHEF13</name>
    <dbReference type="NCBI Taxonomy" id="2918648"/>
    <lineage>
        <taxon>Viruses</taxon>
        <taxon>Duplodnaviria</taxon>
        <taxon>Heunggongvirae</taxon>
        <taxon>Uroviricota</taxon>
        <taxon>Caudoviricetes</taxon>
        <taxon>Herelleviridae</taxon>
        <taxon>Brockvirinae</taxon>
        <taxon>Schiekvirus</taxon>
        <taxon>Schiekvirus Shef13</taxon>
    </lineage>
</organism>
<keyword evidence="2" id="KW-1185">Reference proteome</keyword>
<accession>A0AAE9FFS2</accession>
<dbReference type="EMBL" id="OL799258">
    <property type="protein sequence ID" value="UMO76742.1"/>
    <property type="molecule type" value="Genomic_DNA"/>
</dbReference>
<evidence type="ECO:0000313" key="2">
    <source>
        <dbReference type="Proteomes" id="UP000829563"/>
    </source>
</evidence>
<dbReference type="Proteomes" id="UP000829563">
    <property type="component" value="Segment"/>
</dbReference>
<proteinExistence type="predicted"/>
<name>A0AAE9FFS2_9CAUD</name>
<protein>
    <submittedName>
        <fullName evidence="1">Uncharacterized protein</fullName>
    </submittedName>
</protein>
<sequence length="75" mass="8235">MGGEDYKKLVSTLASKIESDVSQALQEITISLHASNVANGTGDANGFKFKKDEMSDFVGELMLEVHFELDKRLLS</sequence>
<evidence type="ECO:0000313" key="1">
    <source>
        <dbReference type="EMBL" id="UMO76742.1"/>
    </source>
</evidence>
<reference evidence="1 2" key="1">
    <citation type="submission" date="2021-12" db="EMBL/GenBank/DDBJ databases">
        <authorList>
            <person name="Alrafaie A.M."/>
            <person name="Stafford G.P."/>
        </authorList>
    </citation>
    <scope>NUCLEOTIDE SEQUENCE [LARGE SCALE GENOMIC DNA]</scope>
</reference>